<evidence type="ECO:0000256" key="2">
    <source>
        <dbReference type="ARBA" id="ARBA00022448"/>
    </source>
</evidence>
<proteinExistence type="predicted"/>
<gene>
    <name evidence="9" type="ORF">CGL51_10535</name>
</gene>
<dbReference type="EMBL" id="NMUE01000040">
    <property type="protein sequence ID" value="RFA94255.1"/>
    <property type="molecule type" value="Genomic_DNA"/>
</dbReference>
<keyword evidence="6 7" id="KW-0472">Membrane</keyword>
<evidence type="ECO:0000256" key="4">
    <source>
        <dbReference type="ARBA" id="ARBA00022692"/>
    </source>
</evidence>
<evidence type="ECO:0000256" key="1">
    <source>
        <dbReference type="ARBA" id="ARBA00004651"/>
    </source>
</evidence>
<evidence type="ECO:0000256" key="5">
    <source>
        <dbReference type="ARBA" id="ARBA00022989"/>
    </source>
</evidence>
<keyword evidence="3" id="KW-1003">Cell membrane</keyword>
<evidence type="ECO:0000256" key="3">
    <source>
        <dbReference type="ARBA" id="ARBA00022475"/>
    </source>
</evidence>
<dbReference type="GO" id="GO:0055085">
    <property type="term" value="P:transmembrane transport"/>
    <property type="evidence" value="ECO:0007669"/>
    <property type="project" value="InterPro"/>
</dbReference>
<comment type="caution">
    <text evidence="9">The sequence shown here is derived from an EMBL/GenBank/DDBJ whole genome shotgun (WGS) entry which is preliminary data.</text>
</comment>
<keyword evidence="2" id="KW-0813">Transport</keyword>
<dbReference type="InterPro" id="IPR000515">
    <property type="entry name" value="MetI-like"/>
</dbReference>
<dbReference type="GO" id="GO:0005886">
    <property type="term" value="C:plasma membrane"/>
    <property type="evidence" value="ECO:0007669"/>
    <property type="project" value="UniProtKB-SubCell"/>
</dbReference>
<evidence type="ECO:0000256" key="6">
    <source>
        <dbReference type="ARBA" id="ARBA00023136"/>
    </source>
</evidence>
<organism evidence="9 10">
    <name type="scientific">Pyrobaculum aerophilum</name>
    <dbReference type="NCBI Taxonomy" id="13773"/>
    <lineage>
        <taxon>Archaea</taxon>
        <taxon>Thermoproteota</taxon>
        <taxon>Thermoprotei</taxon>
        <taxon>Thermoproteales</taxon>
        <taxon>Thermoproteaceae</taxon>
        <taxon>Pyrobaculum</taxon>
    </lineage>
</organism>
<dbReference type="Proteomes" id="UP000257123">
    <property type="component" value="Unassembled WGS sequence"/>
</dbReference>
<dbReference type="PANTHER" id="PTHR30465:SF45">
    <property type="entry name" value="BINDING-PROTEIN-DEPENDENT TRANSPORT SYSTEMS INNER MEMBRANE COMPONENT"/>
    <property type="match status" value="1"/>
</dbReference>
<comment type="subcellular location">
    <subcellularLocation>
        <location evidence="1">Cell membrane</location>
        <topology evidence="1">Multi-pass membrane protein</topology>
    </subcellularLocation>
</comment>
<feature type="domain" description="ABC transmembrane type-1" evidence="8">
    <location>
        <begin position="2"/>
        <end position="62"/>
    </location>
</feature>
<dbReference type="AlphaFoldDB" id="A0A371QVU2"/>
<accession>A0A371QVU2</accession>
<dbReference type="PANTHER" id="PTHR30465">
    <property type="entry name" value="INNER MEMBRANE ABC TRANSPORTER"/>
    <property type="match status" value="1"/>
</dbReference>
<keyword evidence="4 7" id="KW-0812">Transmembrane</keyword>
<dbReference type="Pfam" id="PF00528">
    <property type="entry name" value="BPD_transp_1"/>
    <property type="match status" value="1"/>
</dbReference>
<evidence type="ECO:0000256" key="7">
    <source>
        <dbReference type="SAM" id="Phobius"/>
    </source>
</evidence>
<evidence type="ECO:0000313" key="10">
    <source>
        <dbReference type="Proteomes" id="UP000257123"/>
    </source>
</evidence>
<sequence>MAGAPITEYVFNWEGLGGLLLAAASVGDAPIVIGSTIIFAYLLAITVIILEIVYAIVDPRIRAERK</sequence>
<name>A0A371QVU2_9CREN</name>
<keyword evidence="5 7" id="KW-1133">Transmembrane helix</keyword>
<feature type="transmembrane region" description="Helical" evidence="7">
    <location>
        <begin position="31"/>
        <end position="57"/>
    </location>
</feature>
<reference evidence="9 10" key="1">
    <citation type="submission" date="2017-07" db="EMBL/GenBank/DDBJ databases">
        <title>Draft genome sequence of aerobic hyperthermophilic archaea, Pyrobaculum aerophilum YKB31 and YKB32.</title>
        <authorList>
            <person name="Mochizuki T."/>
            <person name="Berliner A.J."/>
            <person name="Yoshida-Takashima Y."/>
            <person name="Takaki Y."/>
            <person name="Nunoura T."/>
            <person name="Takai K."/>
        </authorList>
    </citation>
    <scope>NUCLEOTIDE SEQUENCE [LARGE SCALE GENOMIC DNA]</scope>
    <source>
        <strain evidence="9 10">YKB31</strain>
    </source>
</reference>
<evidence type="ECO:0000259" key="8">
    <source>
        <dbReference type="Pfam" id="PF00528"/>
    </source>
</evidence>
<evidence type="ECO:0000313" key="9">
    <source>
        <dbReference type="EMBL" id="RFA94255.1"/>
    </source>
</evidence>
<protein>
    <recommendedName>
        <fullName evidence="8">ABC transmembrane type-1 domain-containing protein</fullName>
    </recommendedName>
</protein>